<name>A0AAX3JBC7_9GAMM</name>
<protein>
    <submittedName>
        <fullName evidence="1">Uncharacterized protein</fullName>
    </submittedName>
</protein>
<organism evidence="1 2">
    <name type="scientific">Pantoea brenneri</name>
    <dbReference type="NCBI Taxonomy" id="472694"/>
    <lineage>
        <taxon>Bacteria</taxon>
        <taxon>Pseudomonadati</taxon>
        <taxon>Pseudomonadota</taxon>
        <taxon>Gammaproteobacteria</taxon>
        <taxon>Enterobacterales</taxon>
        <taxon>Erwiniaceae</taxon>
        <taxon>Pantoea</taxon>
    </lineage>
</organism>
<sequence length="48" mass="5780">MSDGRDYIWWLYGYFPFLTANGPERRKTLKVMLLGHYSDEAPNKEKKR</sequence>
<evidence type="ECO:0000313" key="1">
    <source>
        <dbReference type="EMBL" id="VXC47887.1"/>
    </source>
</evidence>
<dbReference type="Proteomes" id="UP000433737">
    <property type="component" value="Unassembled WGS sequence"/>
</dbReference>
<dbReference type="AlphaFoldDB" id="A0AAX3JBC7"/>
<comment type="caution">
    <text evidence="1">The sequence shown here is derived from an EMBL/GenBank/DDBJ whole genome shotgun (WGS) entry which is preliminary data.</text>
</comment>
<gene>
    <name evidence="1" type="ORF">PANT111_430013</name>
</gene>
<reference evidence="1 2" key="1">
    <citation type="submission" date="2019-10" db="EMBL/GenBank/DDBJ databases">
        <authorList>
            <person name="Karimi E."/>
        </authorList>
    </citation>
    <scope>NUCLEOTIDE SEQUENCE [LARGE SCALE GENOMIC DNA]</scope>
    <source>
        <strain evidence="1">Pantoea sp. 111</strain>
    </source>
</reference>
<proteinExistence type="predicted"/>
<evidence type="ECO:0000313" key="2">
    <source>
        <dbReference type="Proteomes" id="UP000433737"/>
    </source>
</evidence>
<accession>A0AAX3JBC7</accession>
<dbReference type="EMBL" id="CABWMH010000038">
    <property type="protein sequence ID" value="VXC47887.1"/>
    <property type="molecule type" value="Genomic_DNA"/>
</dbReference>